<comment type="subcellular location">
    <subcellularLocation>
        <location evidence="1 7">Cell membrane</location>
        <topology evidence="1 7">Multi-pass membrane protein</topology>
    </subcellularLocation>
</comment>
<accession>A0ABM8A911</accession>
<dbReference type="InterPro" id="IPR032818">
    <property type="entry name" value="DedA-like"/>
</dbReference>
<evidence type="ECO:0000256" key="3">
    <source>
        <dbReference type="ARBA" id="ARBA00022475"/>
    </source>
</evidence>
<dbReference type="RefSeq" id="WP_264776077.1">
    <property type="nucleotide sequence ID" value="NZ_AP026560.1"/>
</dbReference>
<protein>
    <submittedName>
        <fullName evidence="9">Membrane protein</fullName>
    </submittedName>
</protein>
<dbReference type="PANTHER" id="PTHR30353:SF0">
    <property type="entry name" value="TRANSMEMBRANE PROTEIN"/>
    <property type="match status" value="1"/>
</dbReference>
<feature type="transmembrane region" description="Helical" evidence="7">
    <location>
        <begin position="171"/>
        <end position="191"/>
    </location>
</feature>
<evidence type="ECO:0000256" key="7">
    <source>
        <dbReference type="RuleBase" id="RU367016"/>
    </source>
</evidence>
<evidence type="ECO:0000313" key="9">
    <source>
        <dbReference type="EMBL" id="BDP40197.1"/>
    </source>
</evidence>
<evidence type="ECO:0000256" key="5">
    <source>
        <dbReference type="ARBA" id="ARBA00022989"/>
    </source>
</evidence>
<evidence type="ECO:0000256" key="4">
    <source>
        <dbReference type="ARBA" id="ARBA00022692"/>
    </source>
</evidence>
<feature type="transmembrane region" description="Helical" evidence="7">
    <location>
        <begin position="54"/>
        <end position="75"/>
    </location>
</feature>
<evidence type="ECO:0000313" key="10">
    <source>
        <dbReference type="Proteomes" id="UP001064971"/>
    </source>
</evidence>
<evidence type="ECO:0000256" key="1">
    <source>
        <dbReference type="ARBA" id="ARBA00004651"/>
    </source>
</evidence>
<sequence>MNLPDLPALLSVAGYAGILAIVFAETGLLLGFFLPGDSLLITAGIVAAQGSLDVRGVMAAVIVGAILGDTTGYLIGRRFGPAVFRQQDSRLLRPEFLTRTQEVFGRYGRLAVVVARFIPVVRTMTPTLAGVGRLPYPVFLGFSVLGAVLWGVGVPLAGYWLGGLIPHLDRYILLLVAGVLLVSAVPVALGWRRARRPG</sequence>
<keyword evidence="6 7" id="KW-0472">Membrane</keyword>
<dbReference type="InterPro" id="IPR032816">
    <property type="entry name" value="VTT_dom"/>
</dbReference>
<feature type="domain" description="VTT" evidence="8">
    <location>
        <begin position="34"/>
        <end position="158"/>
    </location>
</feature>
<keyword evidence="5 7" id="KW-1133">Transmembrane helix</keyword>
<keyword evidence="10" id="KW-1185">Reference proteome</keyword>
<feature type="transmembrane region" description="Helical" evidence="7">
    <location>
        <begin position="138"/>
        <end position="159"/>
    </location>
</feature>
<evidence type="ECO:0000256" key="2">
    <source>
        <dbReference type="ARBA" id="ARBA00010792"/>
    </source>
</evidence>
<keyword evidence="3 7" id="KW-1003">Cell membrane</keyword>
<feature type="transmembrane region" description="Helical" evidence="7">
    <location>
        <begin position="12"/>
        <end position="34"/>
    </location>
</feature>
<dbReference type="PANTHER" id="PTHR30353">
    <property type="entry name" value="INNER MEMBRANE PROTEIN DEDA-RELATED"/>
    <property type="match status" value="1"/>
</dbReference>
<evidence type="ECO:0000256" key="6">
    <source>
        <dbReference type="ARBA" id="ARBA00023136"/>
    </source>
</evidence>
<keyword evidence="4 7" id="KW-0812">Transmembrane</keyword>
<name>A0ABM8A911_9DEIO</name>
<gene>
    <name evidence="9" type="ORF">DAETH_01660</name>
</gene>
<proteinExistence type="inferred from homology"/>
<dbReference type="Pfam" id="PF09335">
    <property type="entry name" value="VTT_dom"/>
    <property type="match status" value="1"/>
</dbReference>
<organism evidence="9 10">
    <name type="scientific">Deinococcus aetherius</name>
    <dbReference type="NCBI Taxonomy" id="200252"/>
    <lineage>
        <taxon>Bacteria</taxon>
        <taxon>Thermotogati</taxon>
        <taxon>Deinococcota</taxon>
        <taxon>Deinococci</taxon>
        <taxon>Deinococcales</taxon>
        <taxon>Deinococcaceae</taxon>
        <taxon>Deinococcus</taxon>
    </lineage>
</organism>
<reference evidence="9" key="1">
    <citation type="submission" date="2022-07" db="EMBL/GenBank/DDBJ databases">
        <title>Complete Genome Sequence of the Radioresistant Bacterium Deinococcus aetherius ST0316, Isolated from the Air Dust collected in Lower Stratosphere above Japan.</title>
        <authorList>
            <person name="Satoh K."/>
            <person name="Hagiwara K."/>
            <person name="Katsumata K."/>
            <person name="Kubo A."/>
            <person name="Yokobori S."/>
            <person name="Yamagishi A."/>
            <person name="Oono Y."/>
            <person name="Narumi I."/>
        </authorList>
    </citation>
    <scope>NUCLEOTIDE SEQUENCE</scope>
    <source>
        <strain evidence="9">ST0316</strain>
    </source>
</reference>
<dbReference type="EMBL" id="AP026560">
    <property type="protein sequence ID" value="BDP40197.1"/>
    <property type="molecule type" value="Genomic_DNA"/>
</dbReference>
<evidence type="ECO:0000259" key="8">
    <source>
        <dbReference type="Pfam" id="PF09335"/>
    </source>
</evidence>
<dbReference type="Proteomes" id="UP001064971">
    <property type="component" value="Chromosome"/>
</dbReference>
<comment type="similarity">
    <text evidence="2 7">Belongs to the DedA family.</text>
</comment>